<dbReference type="SUPFAM" id="SSF143422">
    <property type="entry name" value="Transposase IS200-like"/>
    <property type="match status" value="1"/>
</dbReference>
<proteinExistence type="predicted"/>
<dbReference type="GO" id="GO:0006313">
    <property type="term" value="P:DNA transposition"/>
    <property type="evidence" value="ECO:0007669"/>
    <property type="project" value="InterPro"/>
</dbReference>
<dbReference type="STRING" id="252514.A3224_12955"/>
<dbReference type="GeneID" id="88092598"/>
<dbReference type="Proteomes" id="UP000076077">
    <property type="component" value="Chromosome"/>
</dbReference>
<gene>
    <name evidence="1" type="ORF">A3224_12955</name>
</gene>
<dbReference type="Gene3D" id="3.30.70.1290">
    <property type="entry name" value="Transposase IS200-like"/>
    <property type="match status" value="1"/>
</dbReference>
<evidence type="ECO:0000313" key="2">
    <source>
        <dbReference type="Proteomes" id="UP000076077"/>
    </source>
</evidence>
<dbReference type="EMBL" id="CP014864">
    <property type="protein sequence ID" value="AMX03369.1"/>
    <property type="molecule type" value="Genomic_DNA"/>
</dbReference>
<name>A0A143HNS9_MICTH</name>
<dbReference type="PANTHER" id="PTHR34322">
    <property type="entry name" value="TRANSPOSASE, Y1_TNP DOMAIN-CONTAINING"/>
    <property type="match status" value="1"/>
</dbReference>
<dbReference type="GO" id="GO:0004803">
    <property type="term" value="F:transposase activity"/>
    <property type="evidence" value="ECO:0007669"/>
    <property type="project" value="InterPro"/>
</dbReference>
<dbReference type="KEGG" id="mthd:A3224_12955"/>
<protein>
    <recommendedName>
        <fullName evidence="3">Transposase</fullName>
    </recommendedName>
</protein>
<evidence type="ECO:0000313" key="1">
    <source>
        <dbReference type="EMBL" id="AMX03369.1"/>
    </source>
</evidence>
<dbReference type="GO" id="GO:0003677">
    <property type="term" value="F:DNA binding"/>
    <property type="evidence" value="ECO:0007669"/>
    <property type="project" value="InterPro"/>
</dbReference>
<dbReference type="RefSeq" id="WP_067155430.1">
    <property type="nucleotide sequence ID" value="NZ_CP014864.1"/>
</dbReference>
<sequence>MSAISPRRSLTCSPLSQRFARKEALNAAELVRLEEIAAEWRARLMDISWFMRMLNESIARQANQEDGCTGRFWEGRFKSQALLDERALAACMAHVDLNPIRAKMAEIPEDSDHTSIQRRISAAQDAALPLCW</sequence>
<dbReference type="AlphaFoldDB" id="A0A143HNS9"/>
<accession>A0A143HNS9</accession>
<keyword evidence="2" id="KW-1185">Reference proteome</keyword>
<evidence type="ECO:0008006" key="3">
    <source>
        <dbReference type="Google" id="ProtNLM"/>
    </source>
</evidence>
<dbReference type="PANTHER" id="PTHR34322:SF2">
    <property type="entry name" value="TRANSPOSASE IS200-LIKE DOMAIN-CONTAINING PROTEIN"/>
    <property type="match status" value="1"/>
</dbReference>
<dbReference type="InterPro" id="IPR036515">
    <property type="entry name" value="Transposase_17_sf"/>
</dbReference>
<organism evidence="1 2">
    <name type="scientific">Microbulbifer thermotolerans</name>
    <dbReference type="NCBI Taxonomy" id="252514"/>
    <lineage>
        <taxon>Bacteria</taxon>
        <taxon>Pseudomonadati</taxon>
        <taxon>Pseudomonadota</taxon>
        <taxon>Gammaproteobacteria</taxon>
        <taxon>Cellvibrionales</taxon>
        <taxon>Microbulbiferaceae</taxon>
        <taxon>Microbulbifer</taxon>
    </lineage>
</organism>
<reference evidence="2" key="1">
    <citation type="submission" date="2016-03" db="EMBL/GenBank/DDBJ databases">
        <authorList>
            <person name="Lee Y.-S."/>
            <person name="Choi Y.-L."/>
        </authorList>
    </citation>
    <scope>NUCLEOTIDE SEQUENCE [LARGE SCALE GENOMIC DNA]</scope>
    <source>
        <strain evidence="2">DAU221</strain>
    </source>
</reference>